<keyword evidence="2" id="KW-0472">Membrane</keyword>
<feature type="transmembrane region" description="Helical" evidence="2">
    <location>
        <begin position="12"/>
        <end position="37"/>
    </location>
</feature>
<evidence type="ECO:0000256" key="2">
    <source>
        <dbReference type="SAM" id="Phobius"/>
    </source>
</evidence>
<feature type="transmembrane region" description="Helical" evidence="2">
    <location>
        <begin position="85"/>
        <end position="107"/>
    </location>
</feature>
<proteinExistence type="predicted"/>
<dbReference type="Proteomes" id="UP000324800">
    <property type="component" value="Unassembled WGS sequence"/>
</dbReference>
<protein>
    <submittedName>
        <fullName evidence="3">Uncharacterized protein</fullName>
    </submittedName>
</protein>
<dbReference type="EMBL" id="SNRW01018089">
    <property type="protein sequence ID" value="KAA6367681.1"/>
    <property type="molecule type" value="Genomic_DNA"/>
</dbReference>
<evidence type="ECO:0000313" key="3">
    <source>
        <dbReference type="EMBL" id="KAA6367681.1"/>
    </source>
</evidence>
<keyword evidence="2" id="KW-0812">Transmembrane</keyword>
<feature type="transmembrane region" description="Helical" evidence="2">
    <location>
        <begin position="145"/>
        <end position="170"/>
    </location>
</feature>
<evidence type="ECO:0000256" key="1">
    <source>
        <dbReference type="SAM" id="MobiDB-lite"/>
    </source>
</evidence>
<keyword evidence="2" id="KW-1133">Transmembrane helix</keyword>
<sequence>YFQSPSQFFLSTLIVTVLLLISSILFLVSNAVLSGIIETLKFESECDATNYDTSVCKTLNIIQVVIILFLVKFRRAITISHFGESIALVAFDVLTFTYAVYMMAVIFHGFVVIAFHVLYVGISIKGFGIVGIIGNYDFTKVNRILLFVIRCTYFITGVTMFAMAIMGLVMNETTNYVIQSQSCFEYLNLKLQTSQQSNAEAITLLICTIYTREELETQVHGLIAYYRNYHKTQNIYKYAQLSNASIFLRFVLYCETKESGRGSGEVDAEGGTESELQSLAEKL</sequence>
<organism evidence="3 4">
    <name type="scientific">Streblomastix strix</name>
    <dbReference type="NCBI Taxonomy" id="222440"/>
    <lineage>
        <taxon>Eukaryota</taxon>
        <taxon>Metamonada</taxon>
        <taxon>Preaxostyla</taxon>
        <taxon>Oxymonadida</taxon>
        <taxon>Streblomastigidae</taxon>
        <taxon>Streblomastix</taxon>
    </lineage>
</organism>
<dbReference type="AlphaFoldDB" id="A0A5J4UCP2"/>
<gene>
    <name evidence="3" type="ORF">EZS28_036792</name>
</gene>
<name>A0A5J4UCP2_9EUKA</name>
<comment type="caution">
    <text evidence="3">The sequence shown here is derived from an EMBL/GenBank/DDBJ whole genome shotgun (WGS) entry which is preliminary data.</text>
</comment>
<evidence type="ECO:0000313" key="4">
    <source>
        <dbReference type="Proteomes" id="UP000324800"/>
    </source>
</evidence>
<reference evidence="3 4" key="1">
    <citation type="submission" date="2019-03" db="EMBL/GenBank/DDBJ databases">
        <title>Single cell metagenomics reveals metabolic interactions within the superorganism composed of flagellate Streblomastix strix and complex community of Bacteroidetes bacteria on its surface.</title>
        <authorList>
            <person name="Treitli S.C."/>
            <person name="Kolisko M."/>
            <person name="Husnik F."/>
            <person name="Keeling P."/>
            <person name="Hampl V."/>
        </authorList>
    </citation>
    <scope>NUCLEOTIDE SEQUENCE [LARGE SCALE GENOMIC DNA]</scope>
    <source>
        <strain evidence="3">ST1C</strain>
    </source>
</reference>
<accession>A0A5J4UCP2</accession>
<feature type="region of interest" description="Disordered" evidence="1">
    <location>
        <begin position="260"/>
        <end position="283"/>
    </location>
</feature>
<feature type="non-terminal residue" evidence="3">
    <location>
        <position position="1"/>
    </location>
</feature>
<feature type="transmembrane region" description="Helical" evidence="2">
    <location>
        <begin position="113"/>
        <end position="133"/>
    </location>
</feature>